<evidence type="ECO:0000313" key="3">
    <source>
        <dbReference type="EMBL" id="BBF91565.1"/>
    </source>
</evidence>
<dbReference type="KEGG" id="blag:BLTE_02500"/>
<keyword evidence="4" id="KW-1185">Reference proteome</keyword>
<proteinExistence type="predicted"/>
<accession>A0A348FW82</accession>
<dbReference type="EMBL" id="AP018907">
    <property type="protein sequence ID" value="BBF91565.1"/>
    <property type="molecule type" value="Genomic_DNA"/>
</dbReference>
<evidence type="ECO:0000256" key="2">
    <source>
        <dbReference type="SAM" id="SignalP"/>
    </source>
</evidence>
<sequence length="91" mass="9657">MTARLARAGLLAAMVAASALPAAAGEDAEMRQRPPAERNSRTAGCIARVTQQYAPPADDRDDRAAPERRTDGLRPAERLGAAVYARCGLPR</sequence>
<feature type="compositionally biased region" description="Basic and acidic residues" evidence="1">
    <location>
        <begin position="57"/>
        <end position="77"/>
    </location>
</feature>
<feature type="signal peptide" evidence="2">
    <location>
        <begin position="1"/>
        <end position="24"/>
    </location>
</feature>
<evidence type="ECO:0000313" key="4">
    <source>
        <dbReference type="Proteomes" id="UP000266934"/>
    </source>
</evidence>
<dbReference type="Proteomes" id="UP000266934">
    <property type="component" value="Chromosome"/>
</dbReference>
<feature type="region of interest" description="Disordered" evidence="1">
    <location>
        <begin position="22"/>
        <end position="77"/>
    </location>
</feature>
<protein>
    <submittedName>
        <fullName evidence="3">Uncharacterized protein</fullName>
    </submittedName>
</protein>
<feature type="chain" id="PRO_5016980525" evidence="2">
    <location>
        <begin position="25"/>
        <end position="91"/>
    </location>
</feature>
<feature type="compositionally biased region" description="Basic and acidic residues" evidence="1">
    <location>
        <begin position="28"/>
        <end position="40"/>
    </location>
</feature>
<dbReference type="RefSeq" id="WP_126396882.1">
    <property type="nucleotide sequence ID" value="NZ_AP018907.1"/>
</dbReference>
<evidence type="ECO:0000256" key="1">
    <source>
        <dbReference type="SAM" id="MobiDB-lite"/>
    </source>
</evidence>
<organism evidence="3 4">
    <name type="scientific">Blastochloris tepida</name>
    <dbReference type="NCBI Taxonomy" id="2233851"/>
    <lineage>
        <taxon>Bacteria</taxon>
        <taxon>Pseudomonadati</taxon>
        <taxon>Pseudomonadota</taxon>
        <taxon>Alphaproteobacteria</taxon>
        <taxon>Hyphomicrobiales</taxon>
        <taxon>Blastochloridaceae</taxon>
        <taxon>Blastochloris</taxon>
    </lineage>
</organism>
<gene>
    <name evidence="3" type="ORF">BLTE_02500</name>
</gene>
<name>A0A348FW82_9HYPH</name>
<dbReference type="AlphaFoldDB" id="A0A348FW82"/>
<keyword evidence="2" id="KW-0732">Signal</keyword>
<reference evidence="3 4" key="1">
    <citation type="submission" date="2018-08" db="EMBL/GenBank/DDBJ databases">
        <title>Complete genome sequencing of Blastochloris tepida GI.</title>
        <authorList>
            <person name="Tsukatani Y."/>
            <person name="Mori H."/>
        </authorList>
    </citation>
    <scope>NUCLEOTIDE SEQUENCE [LARGE SCALE GENOMIC DNA]</scope>
    <source>
        <strain evidence="3 4">GI</strain>
    </source>
</reference>